<proteinExistence type="predicted"/>
<sequence>MEYISYCGLLCNDCPVYIATKNNDGEMKAKLAVDYSNENCKFEQADMNCEGCFSIKNSDSKMCGACKIRNCAEVKNYQKNCGNCPDYPCDIIEEFCSADCESRARLDNIASGKQS</sequence>
<dbReference type="AlphaFoldDB" id="W1Y1I7"/>
<comment type="caution">
    <text evidence="1">The sequence shown here is derived from an EMBL/GenBank/DDBJ whole genome shotgun (WGS) entry which is preliminary data.</text>
</comment>
<organism evidence="1">
    <name type="scientific">human gut metagenome</name>
    <dbReference type="NCBI Taxonomy" id="408170"/>
    <lineage>
        <taxon>unclassified sequences</taxon>
        <taxon>metagenomes</taxon>
        <taxon>organismal metagenomes</taxon>
    </lineage>
</organism>
<evidence type="ECO:0008006" key="2">
    <source>
        <dbReference type="Google" id="ProtNLM"/>
    </source>
</evidence>
<protein>
    <recommendedName>
        <fullName evidence="2">DUF3795 domain-containing protein</fullName>
    </recommendedName>
</protein>
<dbReference type="Pfam" id="PF12675">
    <property type="entry name" value="DUF3795"/>
    <property type="match status" value="1"/>
</dbReference>
<name>W1Y1I7_9ZZZZ</name>
<reference evidence="1" key="1">
    <citation type="submission" date="2013-12" db="EMBL/GenBank/DDBJ databases">
        <title>A Varibaculum cambriense genome reconstructed from a premature infant gut community with otherwise low bacterial novelty that shifts toward anaerobic metabolism during the third week of life.</title>
        <authorList>
            <person name="Brown C.T."/>
            <person name="Sharon I."/>
            <person name="Thomas B.C."/>
            <person name="Castelle C.J."/>
            <person name="Morowitz M.J."/>
            <person name="Banfield J.F."/>
        </authorList>
    </citation>
    <scope>NUCLEOTIDE SEQUENCE</scope>
</reference>
<dbReference type="InterPro" id="IPR024227">
    <property type="entry name" value="DUF3795"/>
</dbReference>
<dbReference type="EMBL" id="AZMM01010084">
    <property type="protein sequence ID" value="ETJ35540.1"/>
    <property type="molecule type" value="Genomic_DNA"/>
</dbReference>
<evidence type="ECO:0000313" key="1">
    <source>
        <dbReference type="EMBL" id="ETJ35540.1"/>
    </source>
</evidence>
<accession>W1Y1I7</accession>
<gene>
    <name evidence="1" type="ORF">Q604_UNBC10084G0002</name>
</gene>